<accession>A0A816DN69</accession>
<proteinExistence type="predicted"/>
<dbReference type="Gene3D" id="2.10.25.10">
    <property type="entry name" value="Laminin"/>
    <property type="match status" value="2"/>
</dbReference>
<dbReference type="PROSITE" id="PS00022">
    <property type="entry name" value="EGF_1"/>
    <property type="match status" value="1"/>
</dbReference>
<keyword evidence="7" id="KW-1185">Reference proteome</keyword>
<keyword evidence="1 3" id="KW-0245">EGF-like domain</keyword>
<dbReference type="InterPro" id="IPR000742">
    <property type="entry name" value="EGF"/>
</dbReference>
<dbReference type="AlphaFoldDB" id="A0A816DN69"/>
<evidence type="ECO:0000313" key="5">
    <source>
        <dbReference type="EMBL" id="CAF1639620.1"/>
    </source>
</evidence>
<evidence type="ECO:0000256" key="2">
    <source>
        <dbReference type="ARBA" id="ARBA00022737"/>
    </source>
</evidence>
<dbReference type="Proteomes" id="UP000681722">
    <property type="component" value="Unassembled WGS sequence"/>
</dbReference>
<name>A0A816DN69_9BILA</name>
<evidence type="ECO:0000259" key="4">
    <source>
        <dbReference type="PROSITE" id="PS50026"/>
    </source>
</evidence>
<evidence type="ECO:0000313" key="7">
    <source>
        <dbReference type="Proteomes" id="UP000663829"/>
    </source>
</evidence>
<dbReference type="PROSITE" id="PS01186">
    <property type="entry name" value="EGF_2"/>
    <property type="match status" value="2"/>
</dbReference>
<evidence type="ECO:0000313" key="6">
    <source>
        <dbReference type="EMBL" id="CAF4549688.1"/>
    </source>
</evidence>
<dbReference type="PANTHER" id="PTHR12916:SF9">
    <property type="entry name" value="NEUROGENIC LOCUS NOTCH HOMOLOG PROTEIN 1-RELATED"/>
    <property type="match status" value="1"/>
</dbReference>
<dbReference type="EMBL" id="CAJNOQ010046783">
    <property type="protein sequence ID" value="CAF1639620.1"/>
    <property type="molecule type" value="Genomic_DNA"/>
</dbReference>
<keyword evidence="3" id="KW-1015">Disulfide bond</keyword>
<reference evidence="5" key="1">
    <citation type="submission" date="2021-02" db="EMBL/GenBank/DDBJ databases">
        <authorList>
            <person name="Nowell W R."/>
        </authorList>
    </citation>
    <scope>NUCLEOTIDE SEQUENCE</scope>
</reference>
<dbReference type="Proteomes" id="UP000663829">
    <property type="component" value="Unassembled WGS sequence"/>
</dbReference>
<dbReference type="SMART" id="SM00181">
    <property type="entry name" value="EGF"/>
    <property type="match status" value="3"/>
</dbReference>
<sequence>MDLTFPCIQGGCGARCTNDLQTRCKELESSLWCSKNRGVNYRKYKMSLSKYHSFCSGSFNNNIVIKNIEPPVMIKNPVYSGYCNRGFYLLLSNDQPVCFCPPSYYGDQCQFNSRRITLRIKLNRRHRTDVSAIVYILALLLCNNTIIIDHTHFIDSIQDSLKHESYLLYSRMKLNCIYTVQFEAFNNYKLLTVWKYNVSFDFLPSFRLAKILHFPNIDIRLPYVCSINTCRNNGTCYIINNNKILTFCYCTNGWYGQFCEQWDNDSYCSLENSIYRFKSLCICKEGYVSPNCYLKNTICESFPCLNNGTCYSYPNENNSYKCICPIGYDDARCQNQVPFLNIYTQSNTTYIGFFGKYINSSLQ</sequence>
<feature type="disulfide bond" evidence="3">
    <location>
        <begin position="250"/>
        <end position="259"/>
    </location>
</feature>
<keyword evidence="2" id="KW-0677">Repeat</keyword>
<feature type="domain" description="EGF-like" evidence="4">
    <location>
        <begin position="295"/>
        <end position="334"/>
    </location>
</feature>
<dbReference type="OrthoDB" id="337038at2759"/>
<dbReference type="EMBL" id="CAJOBC010115504">
    <property type="protein sequence ID" value="CAF4549688.1"/>
    <property type="molecule type" value="Genomic_DNA"/>
</dbReference>
<dbReference type="Pfam" id="PF00008">
    <property type="entry name" value="EGF"/>
    <property type="match status" value="1"/>
</dbReference>
<dbReference type="PROSITE" id="PS50026">
    <property type="entry name" value="EGF_3"/>
    <property type="match status" value="2"/>
</dbReference>
<evidence type="ECO:0000256" key="1">
    <source>
        <dbReference type="ARBA" id="ARBA00022536"/>
    </source>
</evidence>
<protein>
    <recommendedName>
        <fullName evidence="4">EGF-like domain-containing protein</fullName>
    </recommendedName>
</protein>
<evidence type="ECO:0000256" key="3">
    <source>
        <dbReference type="PROSITE-ProRule" id="PRU00076"/>
    </source>
</evidence>
<dbReference type="GO" id="GO:0005112">
    <property type="term" value="F:Notch binding"/>
    <property type="evidence" value="ECO:0007669"/>
    <property type="project" value="TreeGrafter"/>
</dbReference>
<feature type="disulfide bond" evidence="3">
    <location>
        <begin position="324"/>
        <end position="333"/>
    </location>
</feature>
<organism evidence="5 7">
    <name type="scientific">Didymodactylos carnosus</name>
    <dbReference type="NCBI Taxonomy" id="1234261"/>
    <lineage>
        <taxon>Eukaryota</taxon>
        <taxon>Metazoa</taxon>
        <taxon>Spiralia</taxon>
        <taxon>Gnathifera</taxon>
        <taxon>Rotifera</taxon>
        <taxon>Eurotatoria</taxon>
        <taxon>Bdelloidea</taxon>
        <taxon>Philodinida</taxon>
        <taxon>Philodinidae</taxon>
        <taxon>Didymodactylos</taxon>
    </lineage>
</organism>
<comment type="caution">
    <text evidence="3">Lacks conserved residue(s) required for the propagation of feature annotation.</text>
</comment>
<dbReference type="SUPFAM" id="SSF57196">
    <property type="entry name" value="EGF/Laminin"/>
    <property type="match status" value="3"/>
</dbReference>
<dbReference type="PANTHER" id="PTHR12916">
    <property type="entry name" value="CYTOCHROME C OXIDASE POLYPEPTIDE VIC-2"/>
    <property type="match status" value="1"/>
</dbReference>
<gene>
    <name evidence="5" type="ORF">GPM918_LOCUS44852</name>
    <name evidence="6" type="ORF">SRO942_LOCUS46933</name>
</gene>
<feature type="domain" description="EGF-like" evidence="4">
    <location>
        <begin position="221"/>
        <end position="260"/>
    </location>
</feature>
<dbReference type="GO" id="GO:0007219">
    <property type="term" value="P:Notch signaling pathway"/>
    <property type="evidence" value="ECO:0007669"/>
    <property type="project" value="TreeGrafter"/>
</dbReference>
<dbReference type="CDD" id="cd00054">
    <property type="entry name" value="EGF_CA"/>
    <property type="match status" value="1"/>
</dbReference>
<comment type="caution">
    <text evidence="5">The sequence shown here is derived from an EMBL/GenBank/DDBJ whole genome shotgun (WGS) entry which is preliminary data.</text>
</comment>